<dbReference type="RefSeq" id="WP_015655894.1">
    <property type="nucleotide sequence ID" value="NC_020504.1"/>
</dbReference>
<dbReference type="EMBL" id="HE971709">
    <property type="protein sequence ID" value="CCK25497.1"/>
    <property type="molecule type" value="Genomic_DNA"/>
</dbReference>
<dbReference type="InterPro" id="IPR041664">
    <property type="entry name" value="AAA_16"/>
</dbReference>
<dbReference type="PATRIC" id="fig|1214101.3.peg.1130"/>
<protein>
    <recommendedName>
        <fullName evidence="5">Orc1-like AAA ATPase domain-containing protein</fullName>
    </recommendedName>
</protein>
<dbReference type="Gene3D" id="1.25.40.10">
    <property type="entry name" value="Tetratricopeptide repeat domain"/>
    <property type="match status" value="4"/>
</dbReference>
<accession>K4QX41</accession>
<keyword evidence="2 3" id="KW-0802">TPR repeat</keyword>
<dbReference type="PANTHER" id="PTHR44858:SF1">
    <property type="entry name" value="UDP-N-ACETYLGLUCOSAMINE--PEPTIDE N-ACETYLGLUCOSAMINYLTRANSFERASE SPINDLY-RELATED"/>
    <property type="match status" value="1"/>
</dbReference>
<evidence type="ECO:0000256" key="4">
    <source>
        <dbReference type="SAM" id="MobiDB-lite"/>
    </source>
</evidence>
<dbReference type="HOGENOM" id="CLU_006862_0_0_11"/>
<reference evidence="6 7" key="1">
    <citation type="journal article" date="2012" name="J. Bacteriol.">
        <title>Genome sequence of the bacterium Streptomyces davawensis JCM 4913 and heterologous production of the unique antibiotic roseoflavin.</title>
        <authorList>
            <person name="Jankowitsch F."/>
            <person name="Schwarz J."/>
            <person name="Ruckert C."/>
            <person name="Gust B."/>
            <person name="Szczepanowski R."/>
            <person name="Blom J."/>
            <person name="Pelzer S."/>
            <person name="Kalinowski J."/>
            <person name="Mack M."/>
        </authorList>
    </citation>
    <scope>NUCLEOTIDE SEQUENCE [LARGE SCALE GENOMIC DNA]</scope>
    <source>
        <strain evidence="7">DSM 101723 / JCM 4913 / KCC S-0913 / 768</strain>
    </source>
</reference>
<dbReference type="SUPFAM" id="SSF52540">
    <property type="entry name" value="P-loop containing nucleoside triphosphate hydrolases"/>
    <property type="match status" value="1"/>
</dbReference>
<sequence>MAGSGRRGSSRGELIRQRAQAQFVGRRAQLALFAENLEKDPAADDDPAEFLFHVRGLGGVGKSTLLRQWQETARRAGAVTAAVDETDVHGVAQALLELARQLAEQDGPLKDFDRAAEQYRREQETATGPLPADGPADAETSMSSRLVTQAALGAASLIPGAGVVTAMTNPDAAAQGLDRLRAGARGRGRKGRTGDTAELCQSFVTELGRLCERHKWVVLFLDTWELTGRYLGGWLRDLLADVFGPLPQNVLVVLAGRDELAERDWALLRTQVAEVPLEVFTEAETRTLLAARGVTEPDVVDAVLQLSMGLPLLVQLLARTRPESAEELSDGDEVDRAVERFVQWVQDPRRRETVLACALVPHLNEDVFAAAVPEESRDLWEWLCRQPFVSGRGDFKQYHAVVRASIVRQRRIRSPQSWTTAHLRLAETHAGWRTEAERELPELKRWGDPAWRRLRMDETYHLLCARPARHLTTALEDTVQATAQGAAVLRQWTDSLGQAARDSADPALLAWAERLQLCFSADEPEIAHFTALLAHGALGTLPRACAHNYRGWYLYRAGRDEEGMADLERAVALAPDDARARADRGGGHLRAGRRDEAVADFTAALELDPDRASVLAQRAEAHRQSRRYDDAVADFTAALDRHHDRVYVLSSRGQAHRQAGRYDDAVTDLTAALDLRPEYAWALAQRGEAHREAERYDEAVTDFTAALGHDPDFAWALSSRGAAHRQAGRHDEAIADQTAALRLDSAYFWALAERGEVHREAGRYDEAVADLTAALALSPRYAWALGSRGQAHHGAGRYDEAVADLTAALELDATLDWARSHRVEAHYLAGRSQEALEDLSTVMELQPSSPWPLAVRGFMHRMNGDYAQAAADYASALERAPDDRARLWVVRDRGEFHRQTGRLAQAVEDFTTCLDLNPDDVWSRKLRGISHRQAGRSTEAREDLTQALAASPGSPDVTFEKLMLDTVTSGPAECLDQWTRLLTTPVTVQASNAVRYFALFRVLILEPHRNMTEAAEAFLATVRHHDAVVDVLRCLDELSRLDHELALRARACRRVIAERTRAGD</sequence>
<feature type="domain" description="Orc1-like AAA ATPase" evidence="5">
    <location>
        <begin position="22"/>
        <end position="176"/>
    </location>
</feature>
<feature type="repeat" description="TPR" evidence="3">
    <location>
        <begin position="646"/>
        <end position="679"/>
    </location>
</feature>
<dbReference type="SUPFAM" id="SSF48452">
    <property type="entry name" value="TPR-like"/>
    <property type="match status" value="2"/>
</dbReference>
<dbReference type="SMART" id="SM00028">
    <property type="entry name" value="TPR"/>
    <property type="match status" value="12"/>
</dbReference>
<evidence type="ECO:0000256" key="1">
    <source>
        <dbReference type="ARBA" id="ARBA00022737"/>
    </source>
</evidence>
<feature type="region of interest" description="Disordered" evidence="4">
    <location>
        <begin position="119"/>
        <end position="142"/>
    </location>
</feature>
<feature type="repeat" description="TPR" evidence="3">
    <location>
        <begin position="680"/>
        <end position="713"/>
    </location>
</feature>
<dbReference type="Proteomes" id="UP000008043">
    <property type="component" value="Chromosome"/>
</dbReference>
<dbReference type="Gene3D" id="3.40.50.300">
    <property type="entry name" value="P-loop containing nucleotide triphosphate hydrolases"/>
    <property type="match status" value="1"/>
</dbReference>
<proteinExistence type="predicted"/>
<evidence type="ECO:0000313" key="6">
    <source>
        <dbReference type="EMBL" id="CCK25497.1"/>
    </source>
</evidence>
<dbReference type="KEGG" id="sdv:BN159_1118"/>
<evidence type="ECO:0000256" key="3">
    <source>
        <dbReference type="PROSITE-ProRule" id="PRU00339"/>
    </source>
</evidence>
<evidence type="ECO:0000313" key="7">
    <source>
        <dbReference type="Proteomes" id="UP000008043"/>
    </source>
</evidence>
<evidence type="ECO:0000259" key="5">
    <source>
        <dbReference type="Pfam" id="PF13191"/>
    </source>
</evidence>
<dbReference type="eggNOG" id="COG0457">
    <property type="taxonomic scope" value="Bacteria"/>
</dbReference>
<dbReference type="InterPro" id="IPR019734">
    <property type="entry name" value="TPR_rpt"/>
</dbReference>
<dbReference type="InterPro" id="IPR011990">
    <property type="entry name" value="TPR-like_helical_dom_sf"/>
</dbReference>
<dbReference type="InterPro" id="IPR027417">
    <property type="entry name" value="P-loop_NTPase"/>
</dbReference>
<dbReference type="InterPro" id="IPR050498">
    <property type="entry name" value="Ycf3"/>
</dbReference>
<name>K4QX41_STRDJ</name>
<gene>
    <name evidence="6" type="ORF">BN159_1118</name>
</gene>
<feature type="repeat" description="TPR" evidence="3">
    <location>
        <begin position="578"/>
        <end position="611"/>
    </location>
</feature>
<dbReference type="PANTHER" id="PTHR44858">
    <property type="entry name" value="TETRATRICOPEPTIDE REPEAT PROTEIN 6"/>
    <property type="match status" value="1"/>
</dbReference>
<organism evidence="6 7">
    <name type="scientific">Streptomyces davaonensis (strain DSM 101723 / JCM 4913 / KCC S-0913 / 768)</name>
    <dbReference type="NCBI Taxonomy" id="1214101"/>
    <lineage>
        <taxon>Bacteria</taxon>
        <taxon>Bacillati</taxon>
        <taxon>Actinomycetota</taxon>
        <taxon>Actinomycetes</taxon>
        <taxon>Kitasatosporales</taxon>
        <taxon>Streptomycetaceae</taxon>
        <taxon>Streptomyces</taxon>
    </lineage>
</organism>
<dbReference type="Pfam" id="PF13191">
    <property type="entry name" value="AAA_16"/>
    <property type="match status" value="1"/>
</dbReference>
<dbReference type="Pfam" id="PF13432">
    <property type="entry name" value="TPR_16"/>
    <property type="match status" value="4"/>
</dbReference>
<evidence type="ECO:0000256" key="2">
    <source>
        <dbReference type="ARBA" id="ARBA00022803"/>
    </source>
</evidence>
<keyword evidence="1" id="KW-0677">Repeat</keyword>
<dbReference type="OrthoDB" id="9814944at2"/>
<feature type="repeat" description="TPR" evidence="3">
    <location>
        <begin position="887"/>
        <end position="920"/>
    </location>
</feature>
<dbReference type="AlphaFoldDB" id="K4QX41"/>
<dbReference type="PROSITE" id="PS50005">
    <property type="entry name" value="TPR"/>
    <property type="match status" value="5"/>
</dbReference>
<feature type="repeat" description="TPR" evidence="3">
    <location>
        <begin position="748"/>
        <end position="781"/>
    </location>
</feature>
<dbReference type="STRING" id="1214101.BN159_1118"/>
<keyword evidence="7" id="KW-1185">Reference proteome</keyword>